<organism evidence="1 2">
    <name type="scientific">Desulfoluna spongiiphila</name>
    <dbReference type="NCBI Taxonomy" id="419481"/>
    <lineage>
        <taxon>Bacteria</taxon>
        <taxon>Pseudomonadati</taxon>
        <taxon>Thermodesulfobacteriota</taxon>
        <taxon>Desulfobacteria</taxon>
        <taxon>Desulfobacterales</taxon>
        <taxon>Desulfolunaceae</taxon>
        <taxon>Desulfoluna</taxon>
    </lineage>
</organism>
<dbReference type="PANTHER" id="PTHR30087:SF1">
    <property type="entry name" value="HYPOTHETICAL CYTOSOLIC PROTEIN"/>
    <property type="match status" value="1"/>
</dbReference>
<accession>A0A1G5I1V8</accession>
<dbReference type="AlphaFoldDB" id="A0A1G5I1V8"/>
<proteinExistence type="predicted"/>
<protein>
    <submittedName>
        <fullName evidence="1">Uncharacterized conserved protein YbbK, DUF523 family</fullName>
    </submittedName>
</protein>
<keyword evidence="2" id="KW-1185">Reference proteome</keyword>
<evidence type="ECO:0000313" key="1">
    <source>
        <dbReference type="EMBL" id="SCY70105.1"/>
    </source>
</evidence>
<dbReference type="OrthoDB" id="495783at2"/>
<sequence length="160" mass="17175">MSRVMISACLAGENVRYNGKPLDAVDERIKKWLGDGRALLFCSEVEGGLPTPRDPAEIVGQGGGKAVLEGTARVATEQGEDLTDVFLDGARKALAFCREKGICLALLQERSPSCGSHLIYDGRFQGTRIPGRGVTAALLEQHGIRVFSEAEIDTLEEVMG</sequence>
<dbReference type="Proteomes" id="UP000198870">
    <property type="component" value="Unassembled WGS sequence"/>
</dbReference>
<name>A0A1G5I1V8_9BACT</name>
<dbReference type="EMBL" id="FMUX01000017">
    <property type="protein sequence ID" value="SCY70105.1"/>
    <property type="molecule type" value="Genomic_DNA"/>
</dbReference>
<dbReference type="RefSeq" id="WP_092213193.1">
    <property type="nucleotide sequence ID" value="NZ_FMUX01000017.1"/>
</dbReference>
<dbReference type="InterPro" id="IPR007553">
    <property type="entry name" value="2-thiour_desulf"/>
</dbReference>
<dbReference type="PANTHER" id="PTHR30087">
    <property type="entry name" value="INNER MEMBRANE PROTEIN"/>
    <property type="match status" value="1"/>
</dbReference>
<evidence type="ECO:0000313" key="2">
    <source>
        <dbReference type="Proteomes" id="UP000198870"/>
    </source>
</evidence>
<dbReference type="Pfam" id="PF04463">
    <property type="entry name" value="2-thiour_desulf"/>
    <property type="match status" value="1"/>
</dbReference>
<gene>
    <name evidence="1" type="ORF">SAMN05216233_11736</name>
</gene>
<reference evidence="1 2" key="1">
    <citation type="submission" date="2016-10" db="EMBL/GenBank/DDBJ databases">
        <authorList>
            <person name="de Groot N.N."/>
        </authorList>
    </citation>
    <scope>NUCLEOTIDE SEQUENCE [LARGE SCALE GENOMIC DNA]</scope>
    <source>
        <strain evidence="1 2">AA1</strain>
    </source>
</reference>
<dbReference type="STRING" id="419481.SAMN05216233_11736"/>